<evidence type="ECO:0000313" key="2">
    <source>
        <dbReference type="Proteomes" id="UP000824782"/>
    </source>
</evidence>
<evidence type="ECO:0000313" key="1">
    <source>
        <dbReference type="EMBL" id="KAG8545441.1"/>
    </source>
</evidence>
<dbReference type="AlphaFoldDB" id="A0AAV6Z8Y8"/>
<proteinExistence type="predicted"/>
<dbReference type="EMBL" id="WNYA01001616">
    <property type="protein sequence ID" value="KAG8545441.1"/>
    <property type="molecule type" value="Genomic_DNA"/>
</dbReference>
<keyword evidence="2" id="KW-1185">Reference proteome</keyword>
<dbReference type="Proteomes" id="UP000824782">
    <property type="component" value="Unassembled WGS sequence"/>
</dbReference>
<sequence>MVKWRELTRVWAAICVILSLPVRTTGPLCCPGQSSPTTLWILSLLVLLHSLLSMEEFHALHSLSQFPRMFPRWKNWCRTSAPYGDRLVYLYFGHLLALKSRPTRNADLRPSSLLETRSGYLPNTSG</sequence>
<accession>A0AAV6Z8Y8</accession>
<name>A0AAV6Z8Y8_ENGPU</name>
<gene>
    <name evidence="1" type="ORF">GDO81_020866</name>
</gene>
<comment type="caution">
    <text evidence="1">The sequence shown here is derived from an EMBL/GenBank/DDBJ whole genome shotgun (WGS) entry which is preliminary data.</text>
</comment>
<protein>
    <submittedName>
        <fullName evidence="1">Uncharacterized protein</fullName>
    </submittedName>
</protein>
<reference evidence="1" key="1">
    <citation type="thesis" date="2020" institute="ProQuest LLC" country="789 East Eisenhower Parkway, Ann Arbor, MI, USA">
        <title>Comparative Genomics and Chromosome Evolution.</title>
        <authorList>
            <person name="Mudd A.B."/>
        </authorList>
    </citation>
    <scope>NUCLEOTIDE SEQUENCE</scope>
    <source>
        <strain evidence="1">237g6f4</strain>
        <tissue evidence="1">Blood</tissue>
    </source>
</reference>
<organism evidence="1 2">
    <name type="scientific">Engystomops pustulosus</name>
    <name type="common">Tungara frog</name>
    <name type="synonym">Physalaemus pustulosus</name>
    <dbReference type="NCBI Taxonomy" id="76066"/>
    <lineage>
        <taxon>Eukaryota</taxon>
        <taxon>Metazoa</taxon>
        <taxon>Chordata</taxon>
        <taxon>Craniata</taxon>
        <taxon>Vertebrata</taxon>
        <taxon>Euteleostomi</taxon>
        <taxon>Amphibia</taxon>
        <taxon>Batrachia</taxon>
        <taxon>Anura</taxon>
        <taxon>Neobatrachia</taxon>
        <taxon>Hyloidea</taxon>
        <taxon>Leptodactylidae</taxon>
        <taxon>Leiuperinae</taxon>
        <taxon>Engystomops</taxon>
    </lineage>
</organism>